<dbReference type="EMBL" id="JALLAZ020001304">
    <property type="protein sequence ID" value="KAL3777235.1"/>
    <property type="molecule type" value="Genomic_DNA"/>
</dbReference>
<evidence type="ECO:0000313" key="2">
    <source>
        <dbReference type="Proteomes" id="UP001530315"/>
    </source>
</evidence>
<dbReference type="Proteomes" id="UP001530315">
    <property type="component" value="Unassembled WGS sequence"/>
</dbReference>
<gene>
    <name evidence="1" type="ORF">ACHAW5_010551</name>
</gene>
<name>A0ABD3NMR2_9STRA</name>
<reference evidence="1 2" key="1">
    <citation type="submission" date="2024-10" db="EMBL/GenBank/DDBJ databases">
        <title>Updated reference genomes for cyclostephanoid diatoms.</title>
        <authorList>
            <person name="Roberts W.R."/>
            <person name="Alverson A.J."/>
        </authorList>
    </citation>
    <scope>NUCLEOTIDE SEQUENCE [LARGE SCALE GENOMIC DNA]</scope>
    <source>
        <strain evidence="1 2">AJA276-08</strain>
    </source>
</reference>
<accession>A0ABD3NMR2</accession>
<evidence type="ECO:0000313" key="1">
    <source>
        <dbReference type="EMBL" id="KAL3777235.1"/>
    </source>
</evidence>
<sequence length="177" mass="20586">MACYRARRKRKRRGGKEENHWSGTSLFGFPMGEDIDSKEIDINALSEEDLRRLKTDDPFLYYSIPSIRRKSYLCDDGDDRDAMMRVTSSSSRRSSLPFDFMQNQDALYKDVPEDASRRESIVRRTSRLSTEAHPTLIFEEMMLQELQELDDDDADDGMNLSVTADDLEQIIKELIDQ</sequence>
<proteinExistence type="predicted"/>
<keyword evidence="2" id="KW-1185">Reference proteome</keyword>
<comment type="caution">
    <text evidence="1">The sequence shown here is derived from an EMBL/GenBank/DDBJ whole genome shotgun (WGS) entry which is preliminary data.</text>
</comment>
<dbReference type="AlphaFoldDB" id="A0ABD3NMR2"/>
<protein>
    <submittedName>
        <fullName evidence="1">Uncharacterized protein</fullName>
    </submittedName>
</protein>
<organism evidence="1 2">
    <name type="scientific">Stephanodiscus triporus</name>
    <dbReference type="NCBI Taxonomy" id="2934178"/>
    <lineage>
        <taxon>Eukaryota</taxon>
        <taxon>Sar</taxon>
        <taxon>Stramenopiles</taxon>
        <taxon>Ochrophyta</taxon>
        <taxon>Bacillariophyta</taxon>
        <taxon>Coscinodiscophyceae</taxon>
        <taxon>Thalassiosirophycidae</taxon>
        <taxon>Stephanodiscales</taxon>
        <taxon>Stephanodiscaceae</taxon>
        <taxon>Stephanodiscus</taxon>
    </lineage>
</organism>